<feature type="compositionally biased region" description="Polar residues" evidence="1">
    <location>
        <begin position="281"/>
        <end position="292"/>
    </location>
</feature>
<dbReference type="PANTHER" id="PTHR45168">
    <property type="entry name" value="DNAJ HOMOLOG SUBFAMILY B MEMBER 2"/>
    <property type="match status" value="1"/>
</dbReference>
<feature type="transmembrane region" description="Helical" evidence="2">
    <location>
        <begin position="389"/>
        <end position="407"/>
    </location>
</feature>
<dbReference type="PROSITE" id="PS50076">
    <property type="entry name" value="DNAJ_2"/>
    <property type="match status" value="1"/>
</dbReference>
<reference evidence="4 5" key="1">
    <citation type="journal article" date="2013" name="Curr. Biol.">
        <title>The Genome of the Foraminiferan Reticulomyxa filosa.</title>
        <authorList>
            <person name="Glockner G."/>
            <person name="Hulsmann N."/>
            <person name="Schleicher M."/>
            <person name="Noegel A.A."/>
            <person name="Eichinger L."/>
            <person name="Gallinger C."/>
            <person name="Pawlowski J."/>
            <person name="Sierra R."/>
            <person name="Euteneuer U."/>
            <person name="Pillet L."/>
            <person name="Moustafa A."/>
            <person name="Platzer M."/>
            <person name="Groth M."/>
            <person name="Szafranski K."/>
            <person name="Schliwa M."/>
        </authorList>
    </citation>
    <scope>NUCLEOTIDE SEQUENCE [LARGE SCALE GENOMIC DNA]</scope>
</reference>
<keyword evidence="2" id="KW-1133">Transmembrane helix</keyword>
<protein>
    <recommendedName>
        <fullName evidence="3">J domain-containing protein</fullName>
    </recommendedName>
</protein>
<dbReference type="CDD" id="cd06257">
    <property type="entry name" value="DnaJ"/>
    <property type="match status" value="1"/>
</dbReference>
<feature type="domain" description="J" evidence="3">
    <location>
        <begin position="37"/>
        <end position="130"/>
    </location>
</feature>
<gene>
    <name evidence="4" type="ORF">RFI_00152</name>
</gene>
<feature type="region of interest" description="Disordered" evidence="1">
    <location>
        <begin position="281"/>
        <end position="348"/>
    </location>
</feature>
<dbReference type="GO" id="GO:0030544">
    <property type="term" value="F:Hsp70 protein binding"/>
    <property type="evidence" value="ECO:0007669"/>
    <property type="project" value="InterPro"/>
</dbReference>
<evidence type="ECO:0000313" key="5">
    <source>
        <dbReference type="Proteomes" id="UP000023152"/>
    </source>
</evidence>
<evidence type="ECO:0000313" key="4">
    <source>
        <dbReference type="EMBL" id="ETO36911.1"/>
    </source>
</evidence>
<dbReference type="EMBL" id="ASPP01000153">
    <property type="protein sequence ID" value="ETO36911.1"/>
    <property type="molecule type" value="Genomic_DNA"/>
</dbReference>
<feature type="region of interest" description="Disordered" evidence="1">
    <location>
        <begin position="170"/>
        <end position="190"/>
    </location>
</feature>
<feature type="compositionally biased region" description="Basic residues" evidence="1">
    <location>
        <begin position="296"/>
        <end position="311"/>
    </location>
</feature>
<dbReference type="SMART" id="SM00271">
    <property type="entry name" value="DnaJ"/>
    <property type="match status" value="1"/>
</dbReference>
<dbReference type="InterPro" id="IPR036869">
    <property type="entry name" value="J_dom_sf"/>
</dbReference>
<comment type="caution">
    <text evidence="4">The sequence shown here is derived from an EMBL/GenBank/DDBJ whole genome shotgun (WGS) entry which is preliminary data.</text>
</comment>
<dbReference type="AlphaFoldDB" id="X6PFE4"/>
<dbReference type="OrthoDB" id="10250354at2759"/>
<dbReference type="PRINTS" id="PR00625">
    <property type="entry name" value="JDOMAIN"/>
</dbReference>
<accession>X6PFE4</accession>
<dbReference type="GO" id="GO:0051082">
    <property type="term" value="F:unfolded protein binding"/>
    <property type="evidence" value="ECO:0007669"/>
    <property type="project" value="InterPro"/>
</dbReference>
<dbReference type="InterPro" id="IPR001623">
    <property type="entry name" value="DnaJ_domain"/>
</dbReference>
<dbReference type="SUPFAM" id="SSF46565">
    <property type="entry name" value="Chaperone J-domain"/>
    <property type="match status" value="2"/>
</dbReference>
<dbReference type="Gene3D" id="1.10.287.110">
    <property type="entry name" value="DnaJ domain"/>
    <property type="match status" value="1"/>
</dbReference>
<feature type="transmembrane region" description="Helical" evidence="2">
    <location>
        <begin position="365"/>
        <end position="383"/>
    </location>
</feature>
<keyword evidence="2" id="KW-0472">Membrane</keyword>
<feature type="compositionally biased region" description="Basic and acidic residues" evidence="1">
    <location>
        <begin position="312"/>
        <end position="343"/>
    </location>
</feature>
<keyword evidence="2" id="KW-0812">Transmembrane</keyword>
<evidence type="ECO:0000256" key="2">
    <source>
        <dbReference type="SAM" id="Phobius"/>
    </source>
</evidence>
<dbReference type="PANTHER" id="PTHR45168:SF3">
    <property type="entry name" value="DNAJ HEAT SHOCK PROTEIN FAMILY (HSP40) MEMBER B2"/>
    <property type="match status" value="1"/>
</dbReference>
<sequence length="564" mass="65663">MVLISDELPLSSGQTLHFEVEKENDKGMAQKSTKKKDYYEILGVARDADEQAIKKAYRKLALQHHPDRNPENVEEATEKFKEISEQEVKEKGERGGEEQKKKKKMYKIFFFFAYEVLSDSRKRQIYDQGGYEALNAKFDSSTFSHVDPFDMFNDLFSAFSDDPFFRPFGHGFPRNRNSQGQRQQSRSAPTDPFGFGFSSPFFGGDMFTSFGDMGGSSTMMFTSSSGGMGNMTSTSTTTSIVNGRKMTTKTTTRNGQTVVEKYENDQLVQKMINGVEQNLQSIDYKSNEQQTDNKAKSKKEKHHHHHHHHHHQSEDKDTTDSKTDKHDKPDDSTKNEKRRDSRTRQTQQEGNTKISHFLMVSNDEFFFLVFVFLCSTSSLNAVFLITKVVFFFALFSFNSVSLLTPYFKEMYVKFTRILIAHLIKAVLYLEKKNSLKWVIFDVYLDFFKVNCNGSSKKEYASLQALWKMLKIDPLQNQCICKHFKSGCVIRWGIYKFFAHEDDIFIFVKKNLKNIHIFVLTTNMKEQEKKFAFFKNFYFVKYINDSMCNPKHPKKHRFALHTLEQ</sequence>
<evidence type="ECO:0000256" key="1">
    <source>
        <dbReference type="SAM" id="MobiDB-lite"/>
    </source>
</evidence>
<dbReference type="Pfam" id="PF00226">
    <property type="entry name" value="DnaJ"/>
    <property type="match status" value="1"/>
</dbReference>
<name>X6PFE4_RETFI</name>
<keyword evidence="5" id="KW-1185">Reference proteome</keyword>
<evidence type="ECO:0000259" key="3">
    <source>
        <dbReference type="PROSITE" id="PS50076"/>
    </source>
</evidence>
<dbReference type="InterPro" id="IPR043183">
    <property type="entry name" value="DNJB2/6-like"/>
</dbReference>
<organism evidence="4 5">
    <name type="scientific">Reticulomyxa filosa</name>
    <dbReference type="NCBI Taxonomy" id="46433"/>
    <lineage>
        <taxon>Eukaryota</taxon>
        <taxon>Sar</taxon>
        <taxon>Rhizaria</taxon>
        <taxon>Retaria</taxon>
        <taxon>Foraminifera</taxon>
        <taxon>Monothalamids</taxon>
        <taxon>Reticulomyxidae</taxon>
        <taxon>Reticulomyxa</taxon>
    </lineage>
</organism>
<proteinExistence type="predicted"/>
<dbReference type="Proteomes" id="UP000023152">
    <property type="component" value="Unassembled WGS sequence"/>
</dbReference>